<dbReference type="Pfam" id="PF17168">
    <property type="entry name" value="DUF5127"/>
    <property type="match status" value="2"/>
</dbReference>
<evidence type="ECO:0000313" key="5">
    <source>
        <dbReference type="Proteomes" id="UP000283895"/>
    </source>
</evidence>
<sequence length="846" mass="95378">MRLSLLAQAVTAAIAGASTLTPPVLPLVVRNPYLSTWVQSRNAPWEQWPIFWTGNSVGFSVLATVPESGDVYPLLGRPQDSLAGSGRDYNVTFPDYLGATFDASTTNLTYSIPAPSLKDEPLKITLSFLSPITPTSTLRQSLPAAYLTVHAEGAFDVNVYIDLNGEWVTGDRANDIEWSLEQAETKQDTASPTGLKTWRINRRTQQLLTEFDDRAEWGTLFFSAPQDVQHESGVSSTLRQHFSAKGQLRNANDDKFRKIMDEEPVFAFSKSFKLGSSSKEANPDSRDDLRRVDPKSDSVMFTFALAQDPVVQYAAARGLTYMRPFWATYFSTAEDMVKYHYGDFDTATALALNYSRQLDIDAYESGSSDYRDIAALSARQVLGATQFSGTPDNPILFLKEISSNGNFQTVDVIFPAFPFFLYTNPRWLAYLLEPLLEHQNSGQYPNKYSMHDLGYHFPNATGHADGNDEYMPLEECGDMLIMGLALVNAYKYDTQPAFLNLESVDHKAQKLEQTSEVVDEYGMDRPWGYRQGVHTSDLKQAQEWVKKSYKLWKQWTVYLVDEALEPKNQLSTDDFAGWLRLQTNLALKGIIGIRAMSEISDILGETKDSQYYREIADDYIEKWQELGLSRDKVFPKLSYEWYGSWTTIYNLYADSLLCFHLPGDDADSSTNKALKPSSKWRWWQQEEQTPLSDKKGSTFVPDYVYKLASDWYHNVVQKYGLPLDSRHLYTKSDWEFFAAAVTSRSTRTEILTVVATWLNETETDKPFGDLYETEEKGGYPGGLEFKARPVVGGHFAFLALERACGGKATEALGFLDSEAPRELDVMGLLQEEMAFGVAQDGAEVEL</sequence>
<feature type="domain" description="Glutaminase A N-terminal" evidence="3">
    <location>
        <begin position="121"/>
        <end position="275"/>
    </location>
</feature>
<feature type="chain" id="PRO_5019464735" description="Glutaminase" evidence="1">
    <location>
        <begin position="20"/>
        <end position="846"/>
    </location>
</feature>
<evidence type="ECO:0000259" key="2">
    <source>
        <dbReference type="Pfam" id="PF16335"/>
    </source>
</evidence>
<dbReference type="EMBL" id="LKEA01000005">
    <property type="protein sequence ID" value="ROW08866.1"/>
    <property type="molecule type" value="Genomic_DNA"/>
</dbReference>
<feature type="domain" description="Glutaminase A N-terminal" evidence="3">
    <location>
        <begin position="288"/>
        <end position="353"/>
    </location>
</feature>
<feature type="signal peptide" evidence="1">
    <location>
        <begin position="1"/>
        <end position="19"/>
    </location>
</feature>
<evidence type="ECO:0008006" key="6">
    <source>
        <dbReference type="Google" id="ProtNLM"/>
    </source>
</evidence>
<feature type="domain" description="Glutaminase A central" evidence="2">
    <location>
        <begin position="367"/>
        <end position="489"/>
    </location>
</feature>
<evidence type="ECO:0000256" key="1">
    <source>
        <dbReference type="SAM" id="SignalP"/>
    </source>
</evidence>
<feature type="domain" description="Glutaminase A central" evidence="2">
    <location>
        <begin position="539"/>
        <end position="661"/>
    </location>
</feature>
<organism evidence="4 5">
    <name type="scientific">Cytospora schulzeri</name>
    <dbReference type="NCBI Taxonomy" id="448051"/>
    <lineage>
        <taxon>Eukaryota</taxon>
        <taxon>Fungi</taxon>
        <taxon>Dikarya</taxon>
        <taxon>Ascomycota</taxon>
        <taxon>Pezizomycotina</taxon>
        <taxon>Sordariomycetes</taxon>
        <taxon>Sordariomycetidae</taxon>
        <taxon>Diaporthales</taxon>
        <taxon>Cytosporaceae</taxon>
        <taxon>Cytospora</taxon>
    </lineage>
</organism>
<feature type="domain" description="Glutaminase A central" evidence="2">
    <location>
        <begin position="698"/>
        <end position="798"/>
    </location>
</feature>
<accession>A0A423WZ85</accession>
<dbReference type="PANTHER" id="PTHR31987:SF12">
    <property type="entry name" value="PUTATIVE (AFU_ORTHOLOGUE AFUA_3G10910)-RELATED"/>
    <property type="match status" value="1"/>
</dbReference>
<reference evidence="4 5" key="1">
    <citation type="submission" date="2015-09" db="EMBL/GenBank/DDBJ databases">
        <title>Host preference determinants of Valsa canker pathogens revealed by comparative genomics.</title>
        <authorList>
            <person name="Yin Z."/>
            <person name="Huang L."/>
        </authorList>
    </citation>
    <scope>NUCLEOTIDE SEQUENCE [LARGE SCALE GENOMIC DNA]</scope>
    <source>
        <strain evidence="4 5">03-1</strain>
    </source>
</reference>
<dbReference type="Pfam" id="PF16335">
    <property type="entry name" value="GtaA_6_Hairpin"/>
    <property type="match status" value="3"/>
</dbReference>
<dbReference type="AlphaFoldDB" id="A0A423WZ85"/>
<evidence type="ECO:0000259" key="3">
    <source>
        <dbReference type="Pfam" id="PF17168"/>
    </source>
</evidence>
<keyword evidence="1" id="KW-0732">Signal</keyword>
<dbReference type="InterPro" id="IPR032514">
    <property type="entry name" value="GtaA_central"/>
</dbReference>
<evidence type="ECO:0000313" key="4">
    <source>
        <dbReference type="EMBL" id="ROW08866.1"/>
    </source>
</evidence>
<protein>
    <recommendedName>
        <fullName evidence="6">Glutaminase</fullName>
    </recommendedName>
</protein>
<dbReference type="Proteomes" id="UP000283895">
    <property type="component" value="Unassembled WGS sequence"/>
</dbReference>
<dbReference type="PANTHER" id="PTHR31987">
    <property type="entry name" value="GLUTAMINASE A-RELATED"/>
    <property type="match status" value="1"/>
</dbReference>
<keyword evidence="5" id="KW-1185">Reference proteome</keyword>
<dbReference type="STRING" id="356882.A0A423WZ85"/>
<proteinExistence type="predicted"/>
<dbReference type="OrthoDB" id="431715at2759"/>
<dbReference type="InterPro" id="IPR033433">
    <property type="entry name" value="GtaA_N"/>
</dbReference>
<dbReference type="InterPro" id="IPR052743">
    <property type="entry name" value="Glutaminase_GtaA"/>
</dbReference>
<comment type="caution">
    <text evidence="4">The sequence shown here is derived from an EMBL/GenBank/DDBJ whole genome shotgun (WGS) entry which is preliminary data.</text>
</comment>
<gene>
    <name evidence="4" type="ORF">VMCG_02824</name>
</gene>
<name>A0A423WZ85_9PEZI</name>